<accession>A0A1M4ZLX6</accession>
<keyword evidence="3" id="KW-1185">Reference proteome</keyword>
<dbReference type="OrthoDB" id="9800571at2"/>
<evidence type="ECO:0000313" key="3">
    <source>
        <dbReference type="Proteomes" id="UP000184148"/>
    </source>
</evidence>
<dbReference type="Proteomes" id="UP000184148">
    <property type="component" value="Unassembled WGS sequence"/>
</dbReference>
<gene>
    <name evidence="2" type="ORF">SAMN02745133_02026</name>
</gene>
<dbReference type="STRING" id="1121429.SAMN02745133_02026"/>
<dbReference type="InterPro" id="IPR020256">
    <property type="entry name" value="Spore_coat_CotJA"/>
</dbReference>
<name>A0A1M4ZLX6_9FIRM</name>
<reference evidence="3" key="1">
    <citation type="submission" date="2016-11" db="EMBL/GenBank/DDBJ databases">
        <authorList>
            <person name="Varghese N."/>
            <person name="Submissions S."/>
        </authorList>
    </citation>
    <scope>NUCLEOTIDE SEQUENCE [LARGE SCALE GENOMIC DNA]</scope>
    <source>
        <strain evidence="3">DSM 12395</strain>
    </source>
</reference>
<evidence type="ECO:0000313" key="2">
    <source>
        <dbReference type="EMBL" id="SHF19069.1"/>
    </source>
</evidence>
<protein>
    <submittedName>
        <fullName evidence="2">Spore coat associated protein JA (CotJA)</fullName>
    </submittedName>
</protein>
<dbReference type="RefSeq" id="WP_073239278.1">
    <property type="nucleotide sequence ID" value="NZ_FQUY01000014.1"/>
</dbReference>
<dbReference type="AlphaFoldDB" id="A0A1M4ZLX6"/>
<feature type="region of interest" description="Disordered" evidence="1">
    <location>
        <begin position="1"/>
        <end position="30"/>
    </location>
</feature>
<dbReference type="EMBL" id="FQUY01000014">
    <property type="protein sequence ID" value="SHF19069.1"/>
    <property type="molecule type" value="Genomic_DNA"/>
</dbReference>
<dbReference type="Pfam" id="PF11007">
    <property type="entry name" value="CotJA"/>
    <property type="match status" value="1"/>
</dbReference>
<sequence>MFRDEKNAEQAKAQAAPMGPIAGHTGMPYPGQPGMIMPPYPTMPGTQPGYYQGMPYPGLELAQVYIPIQPCGDPQFDLRKALEVGTLYPSLYRPYPR</sequence>
<evidence type="ECO:0000256" key="1">
    <source>
        <dbReference type="SAM" id="MobiDB-lite"/>
    </source>
</evidence>
<organism evidence="2 3">
    <name type="scientific">Desulforamulus putei DSM 12395</name>
    <dbReference type="NCBI Taxonomy" id="1121429"/>
    <lineage>
        <taxon>Bacteria</taxon>
        <taxon>Bacillati</taxon>
        <taxon>Bacillota</taxon>
        <taxon>Clostridia</taxon>
        <taxon>Eubacteriales</taxon>
        <taxon>Peptococcaceae</taxon>
        <taxon>Desulforamulus</taxon>
    </lineage>
</organism>
<proteinExistence type="predicted"/>